<proteinExistence type="predicted"/>
<feature type="signal peptide" evidence="2">
    <location>
        <begin position="1"/>
        <end position="19"/>
    </location>
</feature>
<feature type="compositionally biased region" description="Pro residues" evidence="1">
    <location>
        <begin position="806"/>
        <end position="819"/>
    </location>
</feature>
<dbReference type="OrthoDB" id="48545at2759"/>
<evidence type="ECO:0000313" key="4">
    <source>
        <dbReference type="Proteomes" id="UP000266841"/>
    </source>
</evidence>
<feature type="chain" id="PRO_5003836106" evidence="2">
    <location>
        <begin position="20"/>
        <end position="1476"/>
    </location>
</feature>
<reference evidence="3 4" key="1">
    <citation type="journal article" date="2012" name="Genome Biol.">
        <title>Genome and low-iron response of an oceanic diatom adapted to chronic iron limitation.</title>
        <authorList>
            <person name="Lommer M."/>
            <person name="Specht M."/>
            <person name="Roy A.S."/>
            <person name="Kraemer L."/>
            <person name="Andreson R."/>
            <person name="Gutowska M.A."/>
            <person name="Wolf J."/>
            <person name="Bergner S.V."/>
            <person name="Schilhabel M.B."/>
            <person name="Klostermeier U.C."/>
            <person name="Beiko R.G."/>
            <person name="Rosenstiel P."/>
            <person name="Hippler M."/>
            <person name="Laroche J."/>
        </authorList>
    </citation>
    <scope>NUCLEOTIDE SEQUENCE [LARGE SCALE GENOMIC DNA]</scope>
    <source>
        <strain evidence="3 4">CCMP1005</strain>
    </source>
</reference>
<sequence length="1476" mass="157544">MARTIPLLALLTTLDPAGALLRGFDSAAAPPAEAVVGAARPLSHDCTIQVVSLLEIPGETPEDFEDLVFECELDPADEPGGRSNIYRKVEGNKSQMKELRDMLDSGDLVAGMSTLSLKPAALEMVASGGLADVDTDTTEQAELDGDVVKLPKGMNIRNRVEKLGNKNIHPSNYYARRRLQNGGLTGPKTMLAVKVIDPNGLQRSETPAVIADKLFGTNSATLKSQLEACSYDQLNIIPGDNNAPEMNGKRGVYEVDNGGGGPNSGTMTVTIDVPLTGDVTRNQIHNDAKLKVEQALGFSLPGPFEQVLFVVEKCYTSPSNDCGYAAYAYINSWMSVYQDRYFAYPGVLVHELGKDLWHLLVLQRRLLTTLLPKNMSGHNFGMAHSGGLDGATYTDHTCMMGNPLYSDNTAKMCYNPAKNWYLGWYDNDNENDRTEVINPIGQPNTWSVTRTLVGIADWGDSQSDWGNPPATTDYPVIIKLETDSSNDFFLGFNRARGINADNDEGDNLVTVIETGSDGEGYSQSFLRAKKSQGGTHTLENFGGTGNDLEIVVDQIDQGGSFWTATVTIGWVGCLTDNDCNPNPLCFQAETCNVISKTCEPGPPEPDCCGNGVCDGDETLFTCPVDKCPYGGCADDCRTVRYTGVSNYGNNAGIFFKVQAQNALVVSKLSVRPFTGGTCRFDVWTKTGDFEAYTESSDDWTKIDLNNGGNADCTSWSGSGAIQTDLPDFLSPVGIQAGQFQSFYVKAQTGDLIWRSEGLLGDVISSNDDISMFTGKWSRGEFSGVQSTVVKLTGAVTYGLAPTGPVSSPPTSLPTNPPTNQPTNLPSAQPTSKPVTSSPSTSPTLSPSSKPTDEPSVSPSASPVTSESNHKSNVIAEFEANECTKRISFSKPSDSDVLHLNYSLSSFAMDQPTANPSPFPSSSPTVHPFSGYEGVGSDGECTDANSMLYSFVQYSGVAAPNTCASRCSELGLSNQVGLGSSAENICRCYFDGTAPEVAVADQTSQNSGSGPIAGVNDSSGWQCYRLVIAGTISPTPSPSSSPTARPTTDNPSVSPSASPVTSSPTTRPTEKPTTNSPSSSPVTSSPSSSPVTMSPSSSPVTSSPSSSPSGKPTTLNPTSQPSRNPSASPTSRPPTSQPTSSSAPALEATFNGEIMTAPMCSEISSSCMAPVSLLQGTAANREPNQLDVRASNTIDNCEDGNNGSYNTDESIEWLRIVSVDPEDQPWDLPLKVGGKAKILVGLHAYTGNNGDPSNDYADFYYSSDVDEPTWELIGTKRLLVGEVDNAGFGNFESVSFDITEGTQSMRAIRVDFRYQGGPSEDACTGGSWADTDDLVFFVAPATAPPTSLVSITCVTVAHCSCFFLMVHLNHYLLCTSAYFEPDELSYKQSYQCSVKQSNQSAKFAPNCNACDIKSNHKSNTIAKFKANGCTKRISFIRANDIRSIHKSNVIAEFETNGCTKRISFSKPSDVKSHYSAD</sequence>
<accession>K0R656</accession>
<gene>
    <name evidence="3" type="ORF">THAOC_32966</name>
</gene>
<dbReference type="PANTHER" id="PTHR33683">
    <property type="entry name" value="1, PUTATIVE-RELATED"/>
    <property type="match status" value="1"/>
</dbReference>
<evidence type="ECO:0000313" key="3">
    <source>
        <dbReference type="EMBL" id="EJK48255.1"/>
    </source>
</evidence>
<comment type="caution">
    <text evidence="3">The sequence shown here is derived from an EMBL/GenBank/DDBJ whole genome shotgun (WGS) entry which is preliminary data.</text>
</comment>
<organism evidence="3 4">
    <name type="scientific">Thalassiosira oceanica</name>
    <name type="common">Marine diatom</name>
    <dbReference type="NCBI Taxonomy" id="159749"/>
    <lineage>
        <taxon>Eukaryota</taxon>
        <taxon>Sar</taxon>
        <taxon>Stramenopiles</taxon>
        <taxon>Ochrophyta</taxon>
        <taxon>Bacillariophyta</taxon>
        <taxon>Coscinodiscophyceae</taxon>
        <taxon>Thalassiosirophycidae</taxon>
        <taxon>Thalassiosirales</taxon>
        <taxon>Thalassiosiraceae</taxon>
        <taxon>Thalassiosira</taxon>
    </lineage>
</organism>
<evidence type="ECO:0000256" key="1">
    <source>
        <dbReference type="SAM" id="MobiDB-lite"/>
    </source>
</evidence>
<feature type="region of interest" description="Disordered" evidence="1">
    <location>
        <begin position="802"/>
        <end position="869"/>
    </location>
</feature>
<protein>
    <submittedName>
        <fullName evidence="3">Uncharacterized protein</fullName>
    </submittedName>
</protein>
<keyword evidence="2" id="KW-0732">Signal</keyword>
<name>K0R656_THAOC</name>
<feature type="compositionally biased region" description="Low complexity" evidence="1">
    <location>
        <begin position="1032"/>
        <end position="1108"/>
    </location>
</feature>
<dbReference type="Proteomes" id="UP000266841">
    <property type="component" value="Unassembled WGS sequence"/>
</dbReference>
<dbReference type="PANTHER" id="PTHR33683:SF46">
    <property type="entry name" value="SUSHI DOMAIN-CONTAINING PROTEIN"/>
    <property type="match status" value="1"/>
</dbReference>
<feature type="compositionally biased region" description="Low complexity" evidence="1">
    <location>
        <begin position="820"/>
        <end position="866"/>
    </location>
</feature>
<feature type="compositionally biased region" description="Polar residues" evidence="1">
    <location>
        <begin position="1109"/>
        <end position="1119"/>
    </location>
</feature>
<feature type="compositionally biased region" description="Low complexity" evidence="1">
    <location>
        <begin position="1120"/>
        <end position="1129"/>
    </location>
</feature>
<evidence type="ECO:0000256" key="2">
    <source>
        <dbReference type="SAM" id="SignalP"/>
    </source>
</evidence>
<dbReference type="EMBL" id="AGNL01046077">
    <property type="protein sequence ID" value="EJK48255.1"/>
    <property type="molecule type" value="Genomic_DNA"/>
</dbReference>
<feature type="region of interest" description="Disordered" evidence="1">
    <location>
        <begin position="1032"/>
        <end position="1143"/>
    </location>
</feature>
<keyword evidence="4" id="KW-1185">Reference proteome</keyword>